<dbReference type="RefSeq" id="WP_405277903.1">
    <property type="nucleotide sequence ID" value="NZ_JBBHLI010000001.1"/>
</dbReference>
<comment type="caution">
    <text evidence="1">The sequence shown here is derived from an EMBL/GenBank/DDBJ whole genome shotgun (WGS) entry which is preliminary data.</text>
</comment>
<sequence length="683" mass="75880">MNLFRPPPPMFGLATLVATALLCGPSPSVGQAPEWNEPRTLELVRRALEVRRSLVVDSLLQSYRSDARGFVYFFLDRNDSDERTLVKTDQVALEVFWRAPDETRQRIVGLRDRKALPTNIQYHLDHLTVVQDEFGDRIRLGDGDEVESVPHPIATDGEAVYDYRLADSLTLEFGGGREPVRVYEVEVRPKNPDRPGFVGAVYLDRASAAIVRMTFTFTPASYVDPYLDYIRISLDNGLWMQRFWLPYRQEVELRRELPQLDFLAGSVIRGRFEIRDYRFNETLPDLLFAGRTVLAVPEAQRRAFPFEESIYAELESEGLESSVAMEEVTAQARQIVRDRALSGLAPLRLHWNSVSDAVRHNRAEGLYLGVGTTVRSPLETMLRLHGGWSFGREDPTARAELTPRGGDPATRLVAEWRAPRDIGPFSPGNRLFSSLASLAGEDWTDLYLVSGVSVEHRLGPAEGRHLRLGAGWEDHRSAGLTIEPGTDLRRPVLPVHEGGVARLDAALAWPRAVGEVDLTLVGGVAHLDDRVWGTTSIGATYARTDSWQTWSMRLGARAGATLGRERPPQALFLLGGRGSLPGHAHRDFVGDRYWLIEGQVGRPVHAPWVGVHLLAAAGESWMSGDAGLPPNWSGRTDAGIRGSAGVGLDLFWNVVSLDVVRGLGPDGEWTLLVGVSPRFHPWL</sequence>
<dbReference type="EMBL" id="JBBHLI010000001">
    <property type="protein sequence ID" value="MEK9499934.1"/>
    <property type="molecule type" value="Genomic_DNA"/>
</dbReference>
<keyword evidence="2" id="KW-1185">Reference proteome</keyword>
<name>A0ABU9E5B3_9BACT</name>
<reference evidence="1 2" key="1">
    <citation type="submission" date="2024-02" db="EMBL/GenBank/DDBJ databases">
        <title>A novel Gemmatimonadota bacterium.</title>
        <authorList>
            <person name="Du Z.-J."/>
            <person name="Ye Y.-Q."/>
        </authorList>
    </citation>
    <scope>NUCLEOTIDE SEQUENCE [LARGE SCALE GENOMIC DNA]</scope>
    <source>
        <strain evidence="1 2">DH-20</strain>
    </source>
</reference>
<organism evidence="1 2">
    <name type="scientific">Gaopeijia maritima</name>
    <dbReference type="NCBI Taxonomy" id="3119007"/>
    <lineage>
        <taxon>Bacteria</taxon>
        <taxon>Pseudomonadati</taxon>
        <taxon>Gemmatimonadota</taxon>
        <taxon>Longimicrobiia</taxon>
        <taxon>Gaopeijiales</taxon>
        <taxon>Gaopeijiaceae</taxon>
        <taxon>Gaopeijia</taxon>
    </lineage>
</organism>
<dbReference type="Proteomes" id="UP001484239">
    <property type="component" value="Unassembled WGS sequence"/>
</dbReference>
<evidence type="ECO:0008006" key="3">
    <source>
        <dbReference type="Google" id="ProtNLM"/>
    </source>
</evidence>
<proteinExistence type="predicted"/>
<gene>
    <name evidence="1" type="ORF">WI372_02920</name>
</gene>
<protein>
    <recommendedName>
        <fullName evidence="3">Bacterial surface antigen (D15) domain-containing protein</fullName>
    </recommendedName>
</protein>
<accession>A0ABU9E5B3</accession>
<dbReference type="Gene3D" id="2.40.160.50">
    <property type="entry name" value="membrane protein fhac: a member of the omp85/tpsb transporter family"/>
    <property type="match status" value="1"/>
</dbReference>
<evidence type="ECO:0000313" key="2">
    <source>
        <dbReference type="Proteomes" id="UP001484239"/>
    </source>
</evidence>
<evidence type="ECO:0000313" key="1">
    <source>
        <dbReference type="EMBL" id="MEK9499934.1"/>
    </source>
</evidence>